<name>A0ABQ6MW10_9STRA</name>
<comment type="subcellular location">
    <subcellularLocation>
        <location evidence="1">Cell membrane</location>
        <topology evidence="1">Multi-pass membrane protein</topology>
    </subcellularLocation>
</comment>
<dbReference type="PANTHER" id="PTHR19139">
    <property type="entry name" value="AQUAPORIN TRANSPORTER"/>
    <property type="match status" value="1"/>
</dbReference>
<dbReference type="InterPro" id="IPR022357">
    <property type="entry name" value="MIP_CS"/>
</dbReference>
<sequence>MSDPAAPAVLIVGREIRGSGSGRYVSFRLSLPANLHHASHGGEVIDYVETRYSFVEALRAALLSEFPGIELPALDSKRLMGSLSSSVVNQRTRIINNFLRTVQESPQCTTSRPWGEFLRGMKPGVGEAAAAPPTPADLRGESITDRAPPQTLAENPAAVRGLSFGWLLENFTLFNEEQEEAASAPPEYAVEEGREPSAAGRQTTQSVTMSPVRESISATVDSDDEEAMESLVANEVAVVTPRQVMRQEFYNLVQERRGRAVSGAHSTMITSENPGDLEEGENAGNVMQKSLPPLVYEFLGCLFLGLFINLGRVGPMAGHGGLGWSAAGMLNLAFGISGITYSLGHVSGGHLNPMVSLAVFFRRHLTAMQLVAYFFAQLLGFVVSCVCTHYMVDVTDPLKMPHSYRDDSSIDDYEAIAVVGMFSFAICYTVLCCSTSAAQTGNSHYGLAAGMIVSLGMVVSDFLGCGSSLNPSFDAALVFTETIFDPKMSTLESSASFVKEDGEHAMWGPWLVGPTAGAMLAGFVYNNTFFKQFAPFMTELLGSYLVAVTFLIFSHIADQFRPADGASADEIAALAPFLQDATTMLAVAYTAITIAMSYAGGFVSGGHYNPAVTLGVALQGKMPIVSAIIYILFQCAGAFGASTSLWFILDATPVPGAHVASGDDAIVSASYELLFSFFMVFVVLNSVVAKANRGNNFYGMAYGFAAYVAVMNSAHITGGCVNPAIAVGSYAGKVVFNSSGSIMDAISDVLDTGSWVTMGVPMVGALVAGFIYRQAVTGGIKFDCAKCCKKKASENRESEAEGDFQMMNRLSSVPMADAQRVTEASAPPPPPGSEGDTPPSTPQRTQPRMSL</sequence>
<keyword evidence="4" id="KW-1003">Cell membrane</keyword>
<evidence type="ECO:0000256" key="9">
    <source>
        <dbReference type="SAM" id="Phobius"/>
    </source>
</evidence>
<proteinExistence type="inferred from homology"/>
<organism evidence="11 12">
    <name type="scientific">Tetraparma gracilis</name>
    <dbReference type="NCBI Taxonomy" id="2962635"/>
    <lineage>
        <taxon>Eukaryota</taxon>
        <taxon>Sar</taxon>
        <taxon>Stramenopiles</taxon>
        <taxon>Ochrophyta</taxon>
        <taxon>Bolidophyceae</taxon>
        <taxon>Parmales</taxon>
        <taxon>Triparmaceae</taxon>
        <taxon>Tetraparma</taxon>
    </lineage>
</organism>
<feature type="transmembrane region" description="Helical" evidence="9">
    <location>
        <begin position="322"/>
        <end position="344"/>
    </location>
</feature>
<keyword evidence="12" id="KW-1185">Reference proteome</keyword>
<evidence type="ECO:0000256" key="2">
    <source>
        <dbReference type="ARBA" id="ARBA00006175"/>
    </source>
</evidence>
<evidence type="ECO:0000313" key="11">
    <source>
        <dbReference type="EMBL" id="GMI33672.1"/>
    </source>
</evidence>
<feature type="compositionally biased region" description="Polar residues" evidence="8">
    <location>
        <begin position="200"/>
        <end position="209"/>
    </location>
</feature>
<evidence type="ECO:0000256" key="7">
    <source>
        <dbReference type="ARBA" id="ARBA00023136"/>
    </source>
</evidence>
<feature type="transmembrane region" description="Helical" evidence="9">
    <location>
        <begin position="701"/>
        <end position="732"/>
    </location>
</feature>
<dbReference type="PROSITE" id="PS50195">
    <property type="entry name" value="PX"/>
    <property type="match status" value="1"/>
</dbReference>
<accession>A0ABQ6MW10</accession>
<feature type="transmembrane region" description="Helical" evidence="9">
    <location>
        <begin position="584"/>
        <end position="603"/>
    </location>
</feature>
<dbReference type="InterPro" id="IPR036871">
    <property type="entry name" value="PX_dom_sf"/>
</dbReference>
<gene>
    <name evidence="11" type="ORF">TeGR_g2834</name>
</gene>
<dbReference type="Proteomes" id="UP001165060">
    <property type="component" value="Unassembled WGS sequence"/>
</dbReference>
<feature type="domain" description="PX" evidence="10">
    <location>
        <begin position="5"/>
        <end position="125"/>
    </location>
</feature>
<evidence type="ECO:0000256" key="4">
    <source>
        <dbReference type="ARBA" id="ARBA00022475"/>
    </source>
</evidence>
<evidence type="ECO:0000256" key="1">
    <source>
        <dbReference type="ARBA" id="ARBA00004651"/>
    </source>
</evidence>
<dbReference type="SUPFAM" id="SSF64268">
    <property type="entry name" value="PX domain"/>
    <property type="match status" value="1"/>
</dbReference>
<keyword evidence="3" id="KW-0813">Transport</keyword>
<dbReference type="InterPro" id="IPR000425">
    <property type="entry name" value="MIP"/>
</dbReference>
<feature type="transmembrane region" description="Helical" evidence="9">
    <location>
        <begin position="370"/>
        <end position="392"/>
    </location>
</feature>
<dbReference type="SUPFAM" id="SSF81338">
    <property type="entry name" value="Aquaporin-like"/>
    <property type="match status" value="2"/>
</dbReference>
<evidence type="ECO:0000256" key="3">
    <source>
        <dbReference type="ARBA" id="ARBA00022448"/>
    </source>
</evidence>
<reference evidence="11 12" key="1">
    <citation type="journal article" date="2023" name="Commun. Biol.">
        <title>Genome analysis of Parmales, the sister group of diatoms, reveals the evolutionary specialization of diatoms from phago-mixotrophs to photoautotrophs.</title>
        <authorList>
            <person name="Ban H."/>
            <person name="Sato S."/>
            <person name="Yoshikawa S."/>
            <person name="Yamada K."/>
            <person name="Nakamura Y."/>
            <person name="Ichinomiya M."/>
            <person name="Sato N."/>
            <person name="Blanc-Mathieu R."/>
            <person name="Endo H."/>
            <person name="Kuwata A."/>
            <person name="Ogata H."/>
        </authorList>
    </citation>
    <scope>NUCLEOTIDE SEQUENCE [LARGE SCALE GENOMIC DNA]</scope>
</reference>
<dbReference type="PANTHER" id="PTHR19139:SF199">
    <property type="entry name" value="MIP17260P"/>
    <property type="match status" value="1"/>
</dbReference>
<evidence type="ECO:0000313" key="12">
    <source>
        <dbReference type="Proteomes" id="UP001165060"/>
    </source>
</evidence>
<evidence type="ECO:0000256" key="5">
    <source>
        <dbReference type="ARBA" id="ARBA00022692"/>
    </source>
</evidence>
<feature type="transmembrane region" description="Helical" evidence="9">
    <location>
        <begin position="507"/>
        <end position="525"/>
    </location>
</feature>
<comment type="caution">
    <text evidence="11">The sequence shown here is derived from an EMBL/GenBank/DDBJ whole genome shotgun (WGS) entry which is preliminary data.</text>
</comment>
<dbReference type="Gene3D" id="1.20.1080.10">
    <property type="entry name" value="Glycerol uptake facilitator protein"/>
    <property type="match status" value="2"/>
</dbReference>
<feature type="region of interest" description="Disordered" evidence="8">
    <location>
        <begin position="795"/>
        <end position="851"/>
    </location>
</feature>
<evidence type="ECO:0000256" key="8">
    <source>
        <dbReference type="SAM" id="MobiDB-lite"/>
    </source>
</evidence>
<evidence type="ECO:0000259" key="10">
    <source>
        <dbReference type="PROSITE" id="PS50195"/>
    </source>
</evidence>
<feature type="transmembrane region" description="Helical" evidence="9">
    <location>
        <begin position="669"/>
        <end position="689"/>
    </location>
</feature>
<dbReference type="InterPro" id="IPR023271">
    <property type="entry name" value="Aquaporin-like"/>
</dbReference>
<feature type="transmembrane region" description="Helical" evidence="9">
    <location>
        <begin position="537"/>
        <end position="557"/>
    </location>
</feature>
<evidence type="ECO:0000256" key="6">
    <source>
        <dbReference type="ARBA" id="ARBA00022989"/>
    </source>
</evidence>
<dbReference type="PRINTS" id="PR00783">
    <property type="entry name" value="MINTRINSICP"/>
</dbReference>
<feature type="compositionally biased region" description="Low complexity" evidence="8">
    <location>
        <begin position="833"/>
        <end position="851"/>
    </location>
</feature>
<dbReference type="Pfam" id="PF00230">
    <property type="entry name" value="MIP"/>
    <property type="match status" value="2"/>
</dbReference>
<feature type="region of interest" description="Disordered" evidence="8">
    <location>
        <begin position="177"/>
        <end position="212"/>
    </location>
</feature>
<protein>
    <recommendedName>
        <fullName evidence="10">PX domain-containing protein</fullName>
    </recommendedName>
</protein>
<dbReference type="EMBL" id="BRYB01000597">
    <property type="protein sequence ID" value="GMI33672.1"/>
    <property type="molecule type" value="Genomic_DNA"/>
</dbReference>
<keyword evidence="5 9" id="KW-0812">Transmembrane</keyword>
<dbReference type="Pfam" id="PF00787">
    <property type="entry name" value="PX"/>
    <property type="match status" value="1"/>
</dbReference>
<dbReference type="InterPro" id="IPR034294">
    <property type="entry name" value="Aquaporin_transptr"/>
</dbReference>
<feature type="transmembrane region" description="Helical" evidence="9">
    <location>
        <begin position="752"/>
        <end position="772"/>
    </location>
</feature>
<feature type="transmembrane region" description="Helical" evidence="9">
    <location>
        <begin position="624"/>
        <end position="649"/>
    </location>
</feature>
<comment type="similarity">
    <text evidence="2">Belongs to the MIP/aquaporin (TC 1.A.8) family.</text>
</comment>
<dbReference type="CDD" id="cd06093">
    <property type="entry name" value="PX_domain"/>
    <property type="match status" value="1"/>
</dbReference>
<dbReference type="InterPro" id="IPR001683">
    <property type="entry name" value="PX_dom"/>
</dbReference>
<keyword evidence="6 9" id="KW-1133">Transmembrane helix</keyword>
<keyword evidence="7 9" id="KW-0472">Membrane</keyword>
<dbReference type="PROSITE" id="PS00221">
    <property type="entry name" value="MIP"/>
    <property type="match status" value="1"/>
</dbReference>
<feature type="transmembrane region" description="Helical" evidence="9">
    <location>
        <begin position="412"/>
        <end position="433"/>
    </location>
</feature>
<feature type="transmembrane region" description="Helical" evidence="9">
    <location>
        <begin position="445"/>
        <end position="463"/>
    </location>
</feature>
<dbReference type="Gene3D" id="3.30.1520.10">
    <property type="entry name" value="Phox-like domain"/>
    <property type="match status" value="1"/>
</dbReference>